<dbReference type="GO" id="GO:0016758">
    <property type="term" value="F:hexosyltransferase activity"/>
    <property type="evidence" value="ECO:0007669"/>
    <property type="project" value="UniProtKB-ARBA"/>
</dbReference>
<sequence length="323" mass="37649">MKNNQISISIIVPVYNVESYLEKCFNSVLSQKFTKWEMIVVNDCSPDNSQNIIDEYALKDSRIISIINEQNKGLGGARNIGLKYCKGQYIMFLDSDDFISDNSVLEQLYSQGLAYDLDVLDSRYNMLENDSVKAILPNKFKMLNEKSYTGKEYLDLVSIMPIVAWNKLYKRTFIEKHNITFKERKYEDICFTLECLFKANKIQNTEVIFYNYIVRPGSIMTSKPNKSSIEDAWSLCKDLESLYLNLNRNSQIEKSFFYSFVSISKLLSGYDNEEHKSEIISKLKRIHRKYRLQILSANKLGVKQKILLYLSPQLMSFVLNKVK</sequence>
<protein>
    <submittedName>
        <fullName evidence="2">Glycosyltransferase involved in cell wall biosynthesis</fullName>
    </submittedName>
</protein>
<dbReference type="AlphaFoldDB" id="A0A4V3E302"/>
<dbReference type="EMBL" id="SNZW01000011">
    <property type="protein sequence ID" value="TDS18648.1"/>
    <property type="molecule type" value="Genomic_DNA"/>
</dbReference>
<dbReference type="OrthoDB" id="396512at2"/>
<dbReference type="InterPro" id="IPR029044">
    <property type="entry name" value="Nucleotide-diphossugar_trans"/>
</dbReference>
<gene>
    <name evidence="2" type="ORF">DFQ03_0356</name>
</gene>
<dbReference type="Proteomes" id="UP000295274">
    <property type="component" value="Unassembled WGS sequence"/>
</dbReference>
<dbReference type="Gene3D" id="3.90.550.10">
    <property type="entry name" value="Spore Coat Polysaccharide Biosynthesis Protein SpsA, Chain A"/>
    <property type="match status" value="1"/>
</dbReference>
<organism evidence="2 3">
    <name type="scientific">Maribacter caenipelagi</name>
    <dbReference type="NCBI Taxonomy" id="1447781"/>
    <lineage>
        <taxon>Bacteria</taxon>
        <taxon>Pseudomonadati</taxon>
        <taxon>Bacteroidota</taxon>
        <taxon>Flavobacteriia</taxon>
        <taxon>Flavobacteriales</taxon>
        <taxon>Flavobacteriaceae</taxon>
        <taxon>Maribacter</taxon>
    </lineage>
</organism>
<dbReference type="CDD" id="cd00761">
    <property type="entry name" value="Glyco_tranf_GTA_type"/>
    <property type="match status" value="1"/>
</dbReference>
<dbReference type="PANTHER" id="PTHR22916:SF3">
    <property type="entry name" value="UDP-GLCNAC:BETAGAL BETA-1,3-N-ACETYLGLUCOSAMINYLTRANSFERASE-LIKE PROTEIN 1"/>
    <property type="match status" value="1"/>
</dbReference>
<dbReference type="RefSeq" id="WP_133671292.1">
    <property type="nucleotide sequence ID" value="NZ_SNZW01000011.1"/>
</dbReference>
<dbReference type="Pfam" id="PF00535">
    <property type="entry name" value="Glycos_transf_2"/>
    <property type="match status" value="1"/>
</dbReference>
<feature type="domain" description="Glycosyltransferase 2-like" evidence="1">
    <location>
        <begin position="9"/>
        <end position="119"/>
    </location>
</feature>
<evidence type="ECO:0000313" key="3">
    <source>
        <dbReference type="Proteomes" id="UP000295274"/>
    </source>
</evidence>
<keyword evidence="3" id="KW-1185">Reference proteome</keyword>
<reference evidence="2 3" key="1">
    <citation type="submission" date="2019-03" db="EMBL/GenBank/DDBJ databases">
        <title>Genomic Encyclopedia of Type Strains, Phase III (KMG-III): the genomes of soil and plant-associated and newly described type strains.</title>
        <authorList>
            <person name="Whitman W."/>
        </authorList>
    </citation>
    <scope>NUCLEOTIDE SEQUENCE [LARGE SCALE GENOMIC DNA]</scope>
    <source>
        <strain evidence="2 3">CECT 8455</strain>
    </source>
</reference>
<dbReference type="InterPro" id="IPR001173">
    <property type="entry name" value="Glyco_trans_2-like"/>
</dbReference>
<evidence type="ECO:0000259" key="1">
    <source>
        <dbReference type="Pfam" id="PF00535"/>
    </source>
</evidence>
<dbReference type="PANTHER" id="PTHR22916">
    <property type="entry name" value="GLYCOSYLTRANSFERASE"/>
    <property type="match status" value="1"/>
</dbReference>
<proteinExistence type="predicted"/>
<dbReference type="SUPFAM" id="SSF53448">
    <property type="entry name" value="Nucleotide-diphospho-sugar transferases"/>
    <property type="match status" value="1"/>
</dbReference>
<evidence type="ECO:0000313" key="2">
    <source>
        <dbReference type="EMBL" id="TDS18648.1"/>
    </source>
</evidence>
<keyword evidence="2" id="KW-0808">Transferase</keyword>
<accession>A0A4V3E302</accession>
<comment type="caution">
    <text evidence="2">The sequence shown here is derived from an EMBL/GenBank/DDBJ whole genome shotgun (WGS) entry which is preliminary data.</text>
</comment>
<name>A0A4V3E302_9FLAO</name>